<keyword evidence="2" id="KW-1185">Reference proteome</keyword>
<dbReference type="EMBL" id="OZ004256">
    <property type="protein sequence ID" value="CAK7905159.1"/>
    <property type="molecule type" value="Genomic_DNA"/>
</dbReference>
<dbReference type="Proteomes" id="UP001497600">
    <property type="component" value="Chromosome D"/>
</dbReference>
<reference evidence="1 2" key="1">
    <citation type="submission" date="2024-01" db="EMBL/GenBank/DDBJ databases">
        <authorList>
            <consortium name="Genoscope - CEA"/>
            <person name="William W."/>
        </authorList>
    </citation>
    <scope>NUCLEOTIDE SEQUENCE [LARGE SCALE GENOMIC DNA]</scope>
    <source>
        <strain evidence="1 2">29B2s-10</strain>
    </source>
</reference>
<gene>
    <name evidence="1" type="ORF">CAAN4_D12794</name>
</gene>
<evidence type="ECO:0000313" key="2">
    <source>
        <dbReference type="Proteomes" id="UP001497600"/>
    </source>
</evidence>
<name>A0ABP0EF19_9ASCO</name>
<protein>
    <submittedName>
        <fullName evidence="1">Uncharacterized protein</fullName>
    </submittedName>
</protein>
<organism evidence="1 2">
    <name type="scientific">[Candida] anglica</name>
    <dbReference type="NCBI Taxonomy" id="148631"/>
    <lineage>
        <taxon>Eukaryota</taxon>
        <taxon>Fungi</taxon>
        <taxon>Dikarya</taxon>
        <taxon>Ascomycota</taxon>
        <taxon>Saccharomycotina</taxon>
        <taxon>Pichiomycetes</taxon>
        <taxon>Debaryomycetaceae</taxon>
        <taxon>Kurtzmaniella</taxon>
    </lineage>
</organism>
<sequence>MIDICFIKAVIVWLSDFPGCPIEPTDSYFRLADPAIFSQILSAIIGEDISTNFISNTIATHLQSKATTKRVTTMQHLLSNLNFDDLFLEKNLNCITTACELLYHIGTHTSKFASLGITSLGFLRDYDKDAIDSYLERSDPNLILIQELESLRILLEDEAPSFQCIELVKHLKVSMQQATPKTQDSNVSSYIEETYIESLLWENSLLEDLVYQIIS</sequence>
<accession>A0ABP0EF19</accession>
<proteinExistence type="predicted"/>
<evidence type="ECO:0000313" key="1">
    <source>
        <dbReference type="EMBL" id="CAK7905159.1"/>
    </source>
</evidence>